<gene>
    <name evidence="1" type="ORF">Tci_888699</name>
</gene>
<dbReference type="AlphaFoldDB" id="A0A699U358"/>
<sequence>KVITKPIDYATLNQLSTDFTTRFVPQTVSYAKQAFWSQYSVQTDEPTHSGTTIVEVPKELPQVSMVNSCLKKLKFHLANFDIVVKERTTATAIIEGTWGFEHTKACFHDDIIPFVKNLKELFTSFDKYLIDEVSEVQKIFKQMEMAVEQHSAAKTEFQTKIENVSKENDRLLTHTLGVDIVNIVVNDCMNVNCLTVDACE</sequence>
<protein>
    <submittedName>
        <fullName evidence="1">Uncharacterized protein</fullName>
    </submittedName>
</protein>
<proteinExistence type="predicted"/>
<name>A0A699U358_TANCI</name>
<comment type="caution">
    <text evidence="1">The sequence shown here is derived from an EMBL/GenBank/DDBJ whole genome shotgun (WGS) entry which is preliminary data.</text>
</comment>
<evidence type="ECO:0000313" key="1">
    <source>
        <dbReference type="EMBL" id="GFD16730.1"/>
    </source>
</evidence>
<accession>A0A699U358</accession>
<dbReference type="EMBL" id="BKCJ011295198">
    <property type="protein sequence ID" value="GFD16730.1"/>
    <property type="molecule type" value="Genomic_DNA"/>
</dbReference>
<organism evidence="1">
    <name type="scientific">Tanacetum cinerariifolium</name>
    <name type="common">Dalmatian daisy</name>
    <name type="synonym">Chrysanthemum cinerariifolium</name>
    <dbReference type="NCBI Taxonomy" id="118510"/>
    <lineage>
        <taxon>Eukaryota</taxon>
        <taxon>Viridiplantae</taxon>
        <taxon>Streptophyta</taxon>
        <taxon>Embryophyta</taxon>
        <taxon>Tracheophyta</taxon>
        <taxon>Spermatophyta</taxon>
        <taxon>Magnoliopsida</taxon>
        <taxon>eudicotyledons</taxon>
        <taxon>Gunneridae</taxon>
        <taxon>Pentapetalae</taxon>
        <taxon>asterids</taxon>
        <taxon>campanulids</taxon>
        <taxon>Asterales</taxon>
        <taxon>Asteraceae</taxon>
        <taxon>Asteroideae</taxon>
        <taxon>Anthemideae</taxon>
        <taxon>Anthemidinae</taxon>
        <taxon>Tanacetum</taxon>
    </lineage>
</organism>
<feature type="non-terminal residue" evidence="1">
    <location>
        <position position="1"/>
    </location>
</feature>
<reference evidence="1" key="1">
    <citation type="journal article" date="2019" name="Sci. Rep.">
        <title>Draft genome of Tanacetum cinerariifolium, the natural source of mosquito coil.</title>
        <authorList>
            <person name="Yamashiro T."/>
            <person name="Shiraishi A."/>
            <person name="Satake H."/>
            <person name="Nakayama K."/>
        </authorList>
    </citation>
    <scope>NUCLEOTIDE SEQUENCE</scope>
</reference>